<dbReference type="SUPFAM" id="SSF52402">
    <property type="entry name" value="Adenine nucleotide alpha hydrolases-like"/>
    <property type="match status" value="1"/>
</dbReference>
<dbReference type="AlphaFoldDB" id="A0A7V6A5L0"/>
<sequence length="457" mass="50869">MTEFSYAASHKNNSAGGPFYLYVKSPQGKRRPFRKADAVVHLEESPPPSLVLHNNFQHLWPLTAEKQEQVQAFLVLALGVWAADKLVLRGQRPDAWTRKIVLDIPLPTAWAGLARDWSLLLHFLTGDDWSLKPRETGDGLKFAGTWPHRWQPPAVSFLSGGVDSLAGAIDLLEEGHRLILVSHYDYGQLAATQQALAAGLLGQYGPERLHHLAVRVQFEGPELTLRSRSLLYLALGLAAASAFPGRLPLFIPENGWISLNPPLTLNRLGAYSTRTTHPYFLDGLLACWRQAGISQELTNPYQNLTKGEMLAQCRNRSLLKKLVPLSVSCARPVAGRWQKEAVGACGYCYPCLVRRAALHRLGWDRGQDYRVDVLTGSEFLRHRVKGRNLRALGLALKTWQETPRDILARLWFPGSPREIFRQAAAAKRLLAAGYAELAQWLEDQGGMEIAAFLGKGD</sequence>
<gene>
    <name evidence="1" type="ORF">ENV52_12060</name>
</gene>
<dbReference type="NCBIfam" id="NF041925">
    <property type="entry name" value="QatC"/>
    <property type="match status" value="1"/>
</dbReference>
<evidence type="ECO:0000313" key="1">
    <source>
        <dbReference type="EMBL" id="HHS30421.1"/>
    </source>
</evidence>
<name>A0A7V6A5L0_9BACT</name>
<dbReference type="Gene3D" id="3.40.50.620">
    <property type="entry name" value="HUPs"/>
    <property type="match status" value="1"/>
</dbReference>
<comment type="caution">
    <text evidence="1">The sequence shown here is derived from an EMBL/GenBank/DDBJ whole genome shotgun (WGS) entry which is preliminary data.</text>
</comment>
<dbReference type="InterPro" id="IPR049676">
    <property type="entry name" value="QatC"/>
</dbReference>
<dbReference type="EMBL" id="DTGR01000187">
    <property type="protein sequence ID" value="HHS30421.1"/>
    <property type="molecule type" value="Genomic_DNA"/>
</dbReference>
<protein>
    <submittedName>
        <fullName evidence="1">Uncharacterized protein</fullName>
    </submittedName>
</protein>
<accession>A0A7V6A5L0</accession>
<dbReference type="InterPro" id="IPR014729">
    <property type="entry name" value="Rossmann-like_a/b/a_fold"/>
</dbReference>
<reference evidence="1" key="1">
    <citation type="journal article" date="2020" name="mSystems">
        <title>Genome- and Community-Level Interaction Insights into Carbon Utilization and Element Cycling Functions of Hydrothermarchaeota in Hydrothermal Sediment.</title>
        <authorList>
            <person name="Zhou Z."/>
            <person name="Liu Y."/>
            <person name="Xu W."/>
            <person name="Pan J."/>
            <person name="Luo Z.H."/>
            <person name="Li M."/>
        </authorList>
    </citation>
    <scope>NUCLEOTIDE SEQUENCE [LARGE SCALE GENOMIC DNA]</scope>
    <source>
        <strain evidence="1">SpSt-767</strain>
    </source>
</reference>
<organism evidence="1">
    <name type="scientific">Desulfobacca acetoxidans</name>
    <dbReference type="NCBI Taxonomy" id="60893"/>
    <lineage>
        <taxon>Bacteria</taxon>
        <taxon>Pseudomonadati</taxon>
        <taxon>Thermodesulfobacteriota</taxon>
        <taxon>Desulfobaccia</taxon>
        <taxon>Desulfobaccales</taxon>
        <taxon>Desulfobaccaceae</taxon>
        <taxon>Desulfobacca</taxon>
    </lineage>
</organism>
<proteinExistence type="predicted"/>